<evidence type="ECO:0000259" key="2">
    <source>
        <dbReference type="Pfam" id="PF01757"/>
    </source>
</evidence>
<name>A0A318H3Q6_9BURK</name>
<gene>
    <name evidence="3" type="ORF">C7444_11910</name>
</gene>
<feature type="transmembrane region" description="Helical" evidence="1">
    <location>
        <begin position="248"/>
        <end position="265"/>
    </location>
</feature>
<dbReference type="InterPro" id="IPR002656">
    <property type="entry name" value="Acyl_transf_3_dom"/>
</dbReference>
<dbReference type="InterPro" id="IPR050879">
    <property type="entry name" value="Acyltransferase_3"/>
</dbReference>
<dbReference type="OrthoDB" id="9814807at2"/>
<protein>
    <submittedName>
        <fullName evidence="3">Peptidoglycan/LPS O-acetylase OafA/YrhL</fullName>
    </submittedName>
</protein>
<keyword evidence="1" id="KW-0812">Transmembrane</keyword>
<feature type="transmembrane region" description="Helical" evidence="1">
    <location>
        <begin position="344"/>
        <end position="364"/>
    </location>
</feature>
<evidence type="ECO:0000313" key="3">
    <source>
        <dbReference type="EMBL" id="PXW93501.1"/>
    </source>
</evidence>
<dbReference type="GO" id="GO:0016747">
    <property type="term" value="F:acyltransferase activity, transferring groups other than amino-acyl groups"/>
    <property type="evidence" value="ECO:0007669"/>
    <property type="project" value="InterPro"/>
</dbReference>
<organism evidence="3 4">
    <name type="scientific">Sphaerotilus hippei</name>
    <dbReference type="NCBI Taxonomy" id="744406"/>
    <lineage>
        <taxon>Bacteria</taxon>
        <taxon>Pseudomonadati</taxon>
        <taxon>Pseudomonadota</taxon>
        <taxon>Betaproteobacteria</taxon>
        <taxon>Burkholderiales</taxon>
        <taxon>Sphaerotilaceae</taxon>
        <taxon>Sphaerotilus</taxon>
    </lineage>
</organism>
<keyword evidence="4" id="KW-1185">Reference proteome</keyword>
<keyword evidence="1" id="KW-1133">Transmembrane helix</keyword>
<feature type="transmembrane region" description="Helical" evidence="1">
    <location>
        <begin position="277"/>
        <end position="295"/>
    </location>
</feature>
<dbReference type="PANTHER" id="PTHR23028">
    <property type="entry name" value="ACETYLTRANSFERASE"/>
    <property type="match status" value="1"/>
</dbReference>
<dbReference type="Pfam" id="PF01757">
    <property type="entry name" value="Acyl_transf_3"/>
    <property type="match status" value="1"/>
</dbReference>
<feature type="transmembrane region" description="Helical" evidence="1">
    <location>
        <begin position="57"/>
        <end position="81"/>
    </location>
</feature>
<reference evidence="3 4" key="1">
    <citation type="submission" date="2018-05" db="EMBL/GenBank/DDBJ databases">
        <title>Genomic Encyclopedia of Type Strains, Phase IV (KMG-IV): sequencing the most valuable type-strain genomes for metagenomic binning, comparative biology and taxonomic classification.</title>
        <authorList>
            <person name="Goeker M."/>
        </authorList>
    </citation>
    <scope>NUCLEOTIDE SEQUENCE [LARGE SCALE GENOMIC DNA]</scope>
    <source>
        <strain evidence="3 4">DSM 566</strain>
    </source>
</reference>
<dbReference type="AlphaFoldDB" id="A0A318H3Q6"/>
<sequence length="375" mass="40975">MTSVATPAGARARSTPAPDLARALSRPRVAGLDFLRAVAVLLVLADHSGLTHVGPLAIIDGGLGVEAFFVISGFLITWLLLGEHEARGRITLLAFYRRRVARLMPAMLLYMAVGMALLLATGRPVPWGAVASTTLHVVNYYQAFTGAASHYLSHCWSLAVEEQFYLLWPALLLVLLRRGWPLARVLAGALLGLWALKVVLVLGVGISDEYAYRALEMRADQLLVGCLLAVLLKSAAGRHWFERQARRRWVAGAVLVALLASTALLRDSMVAKYLLGYSIEPVLVALLLPLVVLAAQGEGWPARLLNLPFMVLVGQISYGVYLYHPFVMHPVRKGVERLSGAPGLGIGVSMLAVIGVAWLSFRWVEQPLRERWRGR</sequence>
<keyword evidence="1" id="KW-0472">Membrane</keyword>
<feature type="transmembrane region" description="Helical" evidence="1">
    <location>
        <begin position="307"/>
        <end position="324"/>
    </location>
</feature>
<proteinExistence type="predicted"/>
<feature type="transmembrane region" description="Helical" evidence="1">
    <location>
        <begin position="187"/>
        <end position="207"/>
    </location>
</feature>
<dbReference type="Proteomes" id="UP000247811">
    <property type="component" value="Unassembled WGS sequence"/>
</dbReference>
<dbReference type="GO" id="GO:0016020">
    <property type="term" value="C:membrane"/>
    <property type="evidence" value="ECO:0007669"/>
    <property type="project" value="TreeGrafter"/>
</dbReference>
<dbReference type="PANTHER" id="PTHR23028:SF53">
    <property type="entry name" value="ACYL_TRANSF_3 DOMAIN-CONTAINING PROTEIN"/>
    <property type="match status" value="1"/>
</dbReference>
<comment type="caution">
    <text evidence="3">The sequence shown here is derived from an EMBL/GenBank/DDBJ whole genome shotgun (WGS) entry which is preliminary data.</text>
</comment>
<feature type="transmembrane region" description="Helical" evidence="1">
    <location>
        <begin position="102"/>
        <end position="120"/>
    </location>
</feature>
<feature type="domain" description="Acyltransferase 3" evidence="2">
    <location>
        <begin position="30"/>
        <end position="359"/>
    </location>
</feature>
<dbReference type="EMBL" id="QJJS01000019">
    <property type="protein sequence ID" value="PXW93501.1"/>
    <property type="molecule type" value="Genomic_DNA"/>
</dbReference>
<accession>A0A318H3Q6</accession>
<evidence type="ECO:0000313" key="4">
    <source>
        <dbReference type="Proteomes" id="UP000247811"/>
    </source>
</evidence>
<dbReference type="GO" id="GO:0009103">
    <property type="term" value="P:lipopolysaccharide biosynthetic process"/>
    <property type="evidence" value="ECO:0007669"/>
    <property type="project" value="TreeGrafter"/>
</dbReference>
<dbReference type="RefSeq" id="WP_110401992.1">
    <property type="nucleotide sequence ID" value="NZ_QJJS01000019.1"/>
</dbReference>
<evidence type="ECO:0000256" key="1">
    <source>
        <dbReference type="SAM" id="Phobius"/>
    </source>
</evidence>